<evidence type="ECO:0000313" key="1">
    <source>
        <dbReference type="EMBL" id="EGC30733.1"/>
    </source>
</evidence>
<name>F0ZZA2_DICPU</name>
<protein>
    <submittedName>
        <fullName evidence="1">Uncharacterized protein</fullName>
    </submittedName>
</protein>
<dbReference type="InParanoid" id="F0ZZA2"/>
<reference evidence="2" key="1">
    <citation type="journal article" date="2011" name="Genome Biol.">
        <title>Comparative genomics of the social amoebae Dictyostelium discoideum and Dictyostelium purpureum.</title>
        <authorList>
            <consortium name="US DOE Joint Genome Institute (JGI-PGF)"/>
            <person name="Sucgang R."/>
            <person name="Kuo A."/>
            <person name="Tian X."/>
            <person name="Salerno W."/>
            <person name="Parikh A."/>
            <person name="Feasley C.L."/>
            <person name="Dalin E."/>
            <person name="Tu H."/>
            <person name="Huang E."/>
            <person name="Barry K."/>
            <person name="Lindquist E."/>
            <person name="Shapiro H."/>
            <person name="Bruce D."/>
            <person name="Schmutz J."/>
            <person name="Salamov A."/>
            <person name="Fey P."/>
            <person name="Gaudet P."/>
            <person name="Anjard C."/>
            <person name="Babu M.M."/>
            <person name="Basu S."/>
            <person name="Bushmanova Y."/>
            <person name="van der Wel H."/>
            <person name="Katoh-Kurasawa M."/>
            <person name="Dinh C."/>
            <person name="Coutinho P.M."/>
            <person name="Saito T."/>
            <person name="Elias M."/>
            <person name="Schaap P."/>
            <person name="Kay R.R."/>
            <person name="Henrissat B."/>
            <person name="Eichinger L."/>
            <person name="Rivero F."/>
            <person name="Putnam N.H."/>
            <person name="West C.M."/>
            <person name="Loomis W.F."/>
            <person name="Chisholm R.L."/>
            <person name="Shaulsky G."/>
            <person name="Strassmann J.E."/>
            <person name="Queller D.C."/>
            <person name="Kuspa A."/>
            <person name="Grigoriev I.V."/>
        </authorList>
    </citation>
    <scope>NUCLEOTIDE SEQUENCE [LARGE SCALE GENOMIC DNA]</scope>
    <source>
        <strain evidence="2">QSDP1</strain>
    </source>
</reference>
<evidence type="ECO:0000313" key="2">
    <source>
        <dbReference type="Proteomes" id="UP000001064"/>
    </source>
</evidence>
<dbReference type="GeneID" id="10508776"/>
<accession>F0ZZA2</accession>
<dbReference type="VEuPathDB" id="AmoebaDB:DICPUDRAFT_83351"/>
<proteinExistence type="predicted"/>
<dbReference type="KEGG" id="dpp:DICPUDRAFT_83351"/>
<dbReference type="RefSeq" id="XP_003292744.1">
    <property type="nucleotide sequence ID" value="XM_003292696.1"/>
</dbReference>
<gene>
    <name evidence="1" type="ORF">DICPUDRAFT_83351</name>
</gene>
<dbReference type="EMBL" id="GL871305">
    <property type="protein sequence ID" value="EGC30733.1"/>
    <property type="molecule type" value="Genomic_DNA"/>
</dbReference>
<keyword evidence="2" id="KW-1185">Reference proteome</keyword>
<sequence length="132" mass="15814">MIGIQIEDLIRLFLIIGKDVVSIFINSIIKNKNNNQNNNNSKKNKINNQEFQKEYDHITYDTDEDYHYDPKEIIYDQDLGYTEQLMKFKREAAKLIYDTDKGYELRHGIIKHALCYYDIGFHFIKKRRSSNN</sequence>
<dbReference type="Proteomes" id="UP000001064">
    <property type="component" value="Unassembled WGS sequence"/>
</dbReference>
<dbReference type="AlphaFoldDB" id="F0ZZA2"/>
<organism evidence="1 2">
    <name type="scientific">Dictyostelium purpureum</name>
    <name type="common">Slime mold</name>
    <dbReference type="NCBI Taxonomy" id="5786"/>
    <lineage>
        <taxon>Eukaryota</taxon>
        <taxon>Amoebozoa</taxon>
        <taxon>Evosea</taxon>
        <taxon>Eumycetozoa</taxon>
        <taxon>Dictyostelia</taxon>
        <taxon>Dictyosteliales</taxon>
        <taxon>Dictyosteliaceae</taxon>
        <taxon>Dictyostelium</taxon>
    </lineage>
</organism>